<feature type="compositionally biased region" description="Acidic residues" evidence="9">
    <location>
        <begin position="91"/>
        <end position="114"/>
    </location>
</feature>
<dbReference type="AlphaFoldDB" id="A0AA41S7H5"/>
<dbReference type="PROSITE" id="PS50089">
    <property type="entry name" value="ZF_RING_2"/>
    <property type="match status" value="1"/>
</dbReference>
<dbReference type="Pfam" id="PF14369">
    <property type="entry name" value="Zn_ribbon_19"/>
    <property type="match status" value="1"/>
</dbReference>
<name>A0AA41S7H5_PAPNU</name>
<keyword evidence="3" id="KW-0808">Transferase</keyword>
<dbReference type="PANTHER" id="PTHR15710:SF22">
    <property type="entry name" value="RING-TYPE E3 UBIQUITIN TRANSFERASE"/>
    <property type="match status" value="1"/>
</dbReference>
<dbReference type="InterPro" id="IPR013083">
    <property type="entry name" value="Znf_RING/FYVE/PHD"/>
</dbReference>
<comment type="catalytic activity">
    <reaction evidence="1">
        <text>S-ubiquitinyl-[E2 ubiquitin-conjugating enzyme]-L-cysteine + [acceptor protein]-L-lysine = [E2 ubiquitin-conjugating enzyme]-L-cysteine + N(6)-ubiquitinyl-[acceptor protein]-L-lysine.</text>
        <dbReference type="EC" id="2.3.2.27"/>
    </reaction>
</comment>
<dbReference type="PANTHER" id="PTHR15710">
    <property type="entry name" value="E3 UBIQUITIN-PROTEIN LIGASE PRAJA"/>
    <property type="match status" value="1"/>
</dbReference>
<evidence type="ECO:0000256" key="7">
    <source>
        <dbReference type="ARBA" id="ARBA00022833"/>
    </source>
</evidence>
<protein>
    <recommendedName>
        <fullName evidence="2">RING-type E3 ubiquitin transferase</fullName>
        <ecNumber evidence="2">2.3.2.27</ecNumber>
    </recommendedName>
</protein>
<evidence type="ECO:0000256" key="2">
    <source>
        <dbReference type="ARBA" id="ARBA00012483"/>
    </source>
</evidence>
<evidence type="ECO:0000256" key="4">
    <source>
        <dbReference type="ARBA" id="ARBA00022723"/>
    </source>
</evidence>
<dbReference type="GO" id="GO:0061630">
    <property type="term" value="F:ubiquitin protein ligase activity"/>
    <property type="evidence" value="ECO:0007669"/>
    <property type="project" value="UniProtKB-EC"/>
</dbReference>
<organism evidence="11 12">
    <name type="scientific">Papaver nudicaule</name>
    <name type="common">Iceland poppy</name>
    <dbReference type="NCBI Taxonomy" id="74823"/>
    <lineage>
        <taxon>Eukaryota</taxon>
        <taxon>Viridiplantae</taxon>
        <taxon>Streptophyta</taxon>
        <taxon>Embryophyta</taxon>
        <taxon>Tracheophyta</taxon>
        <taxon>Spermatophyta</taxon>
        <taxon>Magnoliopsida</taxon>
        <taxon>Ranunculales</taxon>
        <taxon>Papaveraceae</taxon>
        <taxon>Papaveroideae</taxon>
        <taxon>Papaver</taxon>
    </lineage>
</organism>
<dbReference type="Gene3D" id="3.30.40.10">
    <property type="entry name" value="Zinc/RING finger domain, C3HC4 (zinc finger)"/>
    <property type="match status" value="1"/>
</dbReference>
<evidence type="ECO:0000313" key="11">
    <source>
        <dbReference type="EMBL" id="MCL7028598.1"/>
    </source>
</evidence>
<dbReference type="SMART" id="SM00184">
    <property type="entry name" value="RING"/>
    <property type="match status" value="1"/>
</dbReference>
<gene>
    <name evidence="11" type="ORF">MKW94_026750</name>
</gene>
<reference evidence="11" key="1">
    <citation type="submission" date="2022-03" db="EMBL/GenBank/DDBJ databases">
        <title>A functionally conserved STORR gene fusion in Papaver species that diverged 16.8 million years ago.</title>
        <authorList>
            <person name="Catania T."/>
        </authorList>
    </citation>
    <scope>NUCLEOTIDE SEQUENCE</scope>
    <source>
        <strain evidence="11">S-191538</strain>
    </source>
</reference>
<dbReference type="EC" id="2.3.2.27" evidence="2"/>
<evidence type="ECO:0000259" key="10">
    <source>
        <dbReference type="PROSITE" id="PS50089"/>
    </source>
</evidence>
<dbReference type="EMBL" id="JAJJMA010081468">
    <property type="protein sequence ID" value="MCL7028598.1"/>
    <property type="molecule type" value="Genomic_DNA"/>
</dbReference>
<dbReference type="GO" id="GO:0005737">
    <property type="term" value="C:cytoplasm"/>
    <property type="evidence" value="ECO:0007669"/>
    <property type="project" value="TreeGrafter"/>
</dbReference>
<dbReference type="GO" id="GO:0016567">
    <property type="term" value="P:protein ubiquitination"/>
    <property type="evidence" value="ECO:0007669"/>
    <property type="project" value="TreeGrafter"/>
</dbReference>
<evidence type="ECO:0000256" key="1">
    <source>
        <dbReference type="ARBA" id="ARBA00000900"/>
    </source>
</evidence>
<proteinExistence type="predicted"/>
<keyword evidence="4" id="KW-0479">Metal-binding</keyword>
<accession>A0AA41S7H5</accession>
<feature type="region of interest" description="Disordered" evidence="9">
    <location>
        <begin position="144"/>
        <end position="168"/>
    </location>
</feature>
<feature type="non-terminal residue" evidence="11">
    <location>
        <position position="1"/>
    </location>
</feature>
<keyword evidence="6" id="KW-0833">Ubl conjugation pathway</keyword>
<dbReference type="CDD" id="cd16667">
    <property type="entry name" value="RING-H2_RNF126-like"/>
    <property type="match status" value="1"/>
</dbReference>
<evidence type="ECO:0000256" key="6">
    <source>
        <dbReference type="ARBA" id="ARBA00022786"/>
    </source>
</evidence>
<keyword evidence="5 8" id="KW-0863">Zinc-finger</keyword>
<dbReference type="Pfam" id="PF13639">
    <property type="entry name" value="zf-RING_2"/>
    <property type="match status" value="1"/>
</dbReference>
<dbReference type="InterPro" id="IPR039525">
    <property type="entry name" value="RNF126-like_zinc-ribbon"/>
</dbReference>
<dbReference type="FunFam" id="3.30.40.10:FF:000022">
    <property type="entry name" value="E3 ubiquitin-protein ligase RING1-like"/>
    <property type="match status" value="1"/>
</dbReference>
<sequence>MGEALEPTATRYWCHMCSQVINPVMELEMEMKCPSCLSGFVEEMSGETSIEEEEETVDLGADRSLSLWARILLGMLSGSNSRRRRGRMGEQEEEEEEEQGDEEGEEEEHEEEEVEAWREETELERELESIQRRRRRSSAAILQLLQGLPMPSGRRRPSGTSGNSETERERVREAVFLINPFDQSLILQDGSSLDSENTPHGSLGNYLIGPGLEMLLQHLMENDPNRYGTPPTQKDAIEAMPNVTVTENLQCSVCLDDFEIGLEAKQMPCKHKFHSECILPWLELHSSCPVCRYQMPSTDASKADEQGSGNSSRAML</sequence>
<feature type="region of interest" description="Disordered" evidence="9">
    <location>
        <begin position="80"/>
        <end position="123"/>
    </location>
</feature>
<keyword evidence="7" id="KW-0862">Zinc</keyword>
<dbReference type="GO" id="GO:0008270">
    <property type="term" value="F:zinc ion binding"/>
    <property type="evidence" value="ECO:0007669"/>
    <property type="project" value="UniProtKB-KW"/>
</dbReference>
<keyword evidence="12" id="KW-1185">Reference proteome</keyword>
<evidence type="ECO:0000256" key="3">
    <source>
        <dbReference type="ARBA" id="ARBA00022679"/>
    </source>
</evidence>
<evidence type="ECO:0000256" key="5">
    <source>
        <dbReference type="ARBA" id="ARBA00022771"/>
    </source>
</evidence>
<dbReference type="SUPFAM" id="SSF57850">
    <property type="entry name" value="RING/U-box"/>
    <property type="match status" value="1"/>
</dbReference>
<dbReference type="Proteomes" id="UP001177140">
    <property type="component" value="Unassembled WGS sequence"/>
</dbReference>
<feature type="domain" description="RING-type" evidence="10">
    <location>
        <begin position="251"/>
        <end position="292"/>
    </location>
</feature>
<dbReference type="InterPro" id="IPR001841">
    <property type="entry name" value="Znf_RING"/>
</dbReference>
<evidence type="ECO:0000256" key="9">
    <source>
        <dbReference type="SAM" id="MobiDB-lite"/>
    </source>
</evidence>
<evidence type="ECO:0000256" key="8">
    <source>
        <dbReference type="PROSITE-ProRule" id="PRU00175"/>
    </source>
</evidence>
<evidence type="ECO:0000313" key="12">
    <source>
        <dbReference type="Proteomes" id="UP001177140"/>
    </source>
</evidence>
<comment type="caution">
    <text evidence="11">The sequence shown here is derived from an EMBL/GenBank/DDBJ whole genome shotgun (WGS) entry which is preliminary data.</text>
</comment>